<dbReference type="InterPro" id="IPR057893">
    <property type="entry name" value="LRV_2"/>
</dbReference>
<evidence type="ECO:0000313" key="4">
    <source>
        <dbReference type="EMBL" id="HIX00697.1"/>
    </source>
</evidence>
<feature type="region of interest" description="Disordered" evidence="1">
    <location>
        <begin position="106"/>
        <end position="127"/>
    </location>
</feature>
<keyword evidence="2" id="KW-0812">Transmembrane</keyword>
<dbReference type="EMBL" id="DXGD01000415">
    <property type="protein sequence ID" value="HIX00697.1"/>
    <property type="molecule type" value="Genomic_DNA"/>
</dbReference>
<keyword evidence="2" id="KW-0472">Membrane</keyword>
<gene>
    <name evidence="4" type="ORF">H9871_11210</name>
</gene>
<name>A0A9D1UUI9_9MICC</name>
<dbReference type="AlphaFoldDB" id="A0A9D1UUI9"/>
<organism evidence="4 5">
    <name type="scientific">Candidatus Nesterenkonia stercoripullorum</name>
    <dbReference type="NCBI Taxonomy" id="2838701"/>
    <lineage>
        <taxon>Bacteria</taxon>
        <taxon>Bacillati</taxon>
        <taxon>Actinomycetota</taxon>
        <taxon>Actinomycetes</taxon>
        <taxon>Micrococcales</taxon>
        <taxon>Micrococcaceae</taxon>
        <taxon>Nesterenkonia</taxon>
    </lineage>
</organism>
<feature type="compositionally biased region" description="Acidic residues" evidence="1">
    <location>
        <begin position="213"/>
        <end position="226"/>
    </location>
</feature>
<reference evidence="4" key="2">
    <citation type="submission" date="2021-04" db="EMBL/GenBank/DDBJ databases">
        <authorList>
            <person name="Gilroy R."/>
        </authorList>
    </citation>
    <scope>NUCLEOTIDE SEQUENCE</scope>
    <source>
        <strain evidence="4">ChiHejej3B27-3195</strain>
    </source>
</reference>
<reference evidence="4" key="1">
    <citation type="journal article" date="2021" name="PeerJ">
        <title>Extensive microbial diversity within the chicken gut microbiome revealed by metagenomics and culture.</title>
        <authorList>
            <person name="Gilroy R."/>
            <person name="Ravi A."/>
            <person name="Getino M."/>
            <person name="Pursley I."/>
            <person name="Horton D.L."/>
            <person name="Alikhan N.F."/>
            <person name="Baker D."/>
            <person name="Gharbi K."/>
            <person name="Hall N."/>
            <person name="Watson M."/>
            <person name="Adriaenssens E.M."/>
            <person name="Foster-Nyarko E."/>
            <person name="Jarju S."/>
            <person name="Secka A."/>
            <person name="Antonio M."/>
            <person name="Oren A."/>
            <person name="Chaudhuri R.R."/>
            <person name="La Ragione R."/>
            <person name="Hildebrand F."/>
            <person name="Pallen M.J."/>
        </authorList>
    </citation>
    <scope>NUCLEOTIDE SEQUENCE</scope>
    <source>
        <strain evidence="4">ChiHejej3B27-3195</strain>
    </source>
</reference>
<proteinExistence type="predicted"/>
<protein>
    <submittedName>
        <fullName evidence="4">XPC-binding domain-containing protein</fullName>
    </submittedName>
</protein>
<dbReference type="Proteomes" id="UP000824151">
    <property type="component" value="Unassembled WGS sequence"/>
</dbReference>
<keyword evidence="2" id="KW-1133">Transmembrane helix</keyword>
<feature type="domain" description="Leucine rich repeat variant" evidence="3">
    <location>
        <begin position="12"/>
        <end position="69"/>
    </location>
</feature>
<feature type="region of interest" description="Disordered" evidence="1">
    <location>
        <begin position="189"/>
        <end position="232"/>
    </location>
</feature>
<evidence type="ECO:0000256" key="1">
    <source>
        <dbReference type="SAM" id="MobiDB-lite"/>
    </source>
</evidence>
<sequence>MTDRPEDEPRSPADRAADPATPQVELQHLAADHPQVRPLIAENPQAYPELLAWLGSLADPAVDAALIRRARSTPRSYVEAPTAVHQPVEADTGRISGVGLAAGHSAPAGGWADPYAPRGSATRTGSAAVMEAAPATDNDHFFAERADKGRRRRGGFGIVLVMLLILLGGGTAAAYTLYDGEFGSFGSFGGAGSGQPDAEAEAPEGDPPGGGSAEEEDDTEDEDDEGEPARPAPADAIELTSFSAPSGNIHCEVSDDDLLCSIDEYLFDAPEGCSEAVTLRITADGSASPACDDAVGPQSAVLDYALTAADDQFACEAGYEGFECWNTQTGASFFLSRESYSVDE</sequence>
<feature type="region of interest" description="Disordered" evidence="1">
    <location>
        <begin position="1"/>
        <end position="22"/>
    </location>
</feature>
<evidence type="ECO:0000259" key="3">
    <source>
        <dbReference type="Pfam" id="PF25591"/>
    </source>
</evidence>
<evidence type="ECO:0000313" key="5">
    <source>
        <dbReference type="Proteomes" id="UP000824151"/>
    </source>
</evidence>
<dbReference type="Pfam" id="PF25591">
    <property type="entry name" value="LRV_2"/>
    <property type="match status" value="1"/>
</dbReference>
<comment type="caution">
    <text evidence="4">The sequence shown here is derived from an EMBL/GenBank/DDBJ whole genome shotgun (WGS) entry which is preliminary data.</text>
</comment>
<feature type="compositionally biased region" description="Basic and acidic residues" evidence="1">
    <location>
        <begin position="1"/>
        <end position="17"/>
    </location>
</feature>
<evidence type="ECO:0000256" key="2">
    <source>
        <dbReference type="SAM" id="Phobius"/>
    </source>
</evidence>
<feature type="transmembrane region" description="Helical" evidence="2">
    <location>
        <begin position="155"/>
        <end position="178"/>
    </location>
</feature>
<accession>A0A9D1UUI9</accession>